<dbReference type="InterPro" id="IPR017359">
    <property type="entry name" value="Phi-like"/>
</dbReference>
<dbReference type="InterPro" id="IPR016135">
    <property type="entry name" value="UBQ-conjugating_enzyme/RWD"/>
</dbReference>
<reference evidence="2 3" key="1">
    <citation type="submission" date="2015-02" db="EMBL/GenBank/DDBJ databases">
        <title>Draft Genome Sequences of Two Closely-Related Aflatoxigenic Aspergillus Species Obtained from the Cote d'Ivoire.</title>
        <authorList>
            <person name="Moore G.G."/>
            <person name="Beltz S.B."/>
            <person name="Mack B.M."/>
        </authorList>
    </citation>
    <scope>NUCLEOTIDE SEQUENCE [LARGE SCALE GENOMIC DNA]</scope>
    <source>
        <strain evidence="2 3">SRRC1432</strain>
    </source>
</reference>
<dbReference type="PIRSF" id="PIRSF038021">
    <property type="entry name" value="UCP038021_RWDD2"/>
    <property type="match status" value="1"/>
</dbReference>
<evidence type="ECO:0000313" key="3">
    <source>
        <dbReference type="Proteomes" id="UP000034947"/>
    </source>
</evidence>
<name>A0A0F8V105_9EURO</name>
<dbReference type="CDD" id="cd24163">
    <property type="entry name" value="RWDD2_C"/>
    <property type="match status" value="1"/>
</dbReference>
<dbReference type="Gene3D" id="3.10.110.10">
    <property type="entry name" value="Ubiquitin Conjugating Enzyme"/>
    <property type="match status" value="1"/>
</dbReference>
<dbReference type="Proteomes" id="UP000034947">
    <property type="component" value="Unassembled WGS sequence"/>
</dbReference>
<sequence>MAPTQITLLPVDMMESQLSTVDLLMGMFPSPGELEIPELTTQCIEKLRVWCEEDHPASAATMPPSGIPASISLAVRLPIPATEKTIHVNISIRLQGDSPEIGQPQPQPSPLLSYSVRQPGWMSKAEVAKQLTARIPLDDVFDALQYIQEEARHFIETQIEMTAAAAATAAATAPGSETLGPGRGCAAGGPVVRVWFYLPSLSSRGKRDDLVNHAADYSLTGFVLAGKPGVLCLEGASADIDAYMCFIKTHSWGDIPSYQKKISEKFRETKDIHRVFSGMEEITDTLGARGGQKANRSDMQALEAWLRDRGLGEAFEQVIF</sequence>
<evidence type="ECO:0000259" key="1">
    <source>
        <dbReference type="Pfam" id="PF06544"/>
    </source>
</evidence>
<evidence type="ECO:0000313" key="2">
    <source>
        <dbReference type="EMBL" id="KKK25444.1"/>
    </source>
</evidence>
<proteinExistence type="predicted"/>
<dbReference type="AlphaFoldDB" id="A0A0F8V105"/>
<dbReference type="Pfam" id="PF06544">
    <property type="entry name" value="Prp3_C"/>
    <property type="match status" value="1"/>
</dbReference>
<dbReference type="OrthoDB" id="432412at2759"/>
<accession>A0A0F8V105</accession>
<protein>
    <recommendedName>
        <fullName evidence="1">Small nuclear ribonucleoprotein Prp3 C-terminal domain-containing protein</fullName>
    </recommendedName>
</protein>
<gene>
    <name evidence="2" type="ORF">AOCH_002361</name>
</gene>
<dbReference type="EMBL" id="JYKN01000169">
    <property type="protein sequence ID" value="KKK25444.1"/>
    <property type="molecule type" value="Genomic_DNA"/>
</dbReference>
<organism evidence="2 3">
    <name type="scientific">Aspergillus ochraceoroseus</name>
    <dbReference type="NCBI Taxonomy" id="138278"/>
    <lineage>
        <taxon>Eukaryota</taxon>
        <taxon>Fungi</taxon>
        <taxon>Dikarya</taxon>
        <taxon>Ascomycota</taxon>
        <taxon>Pezizomycotina</taxon>
        <taxon>Eurotiomycetes</taxon>
        <taxon>Eurotiomycetidae</taxon>
        <taxon>Eurotiales</taxon>
        <taxon>Aspergillaceae</taxon>
        <taxon>Aspergillus</taxon>
        <taxon>Aspergillus subgen. Nidulantes</taxon>
    </lineage>
</organism>
<keyword evidence="3" id="KW-1185">Reference proteome</keyword>
<dbReference type="PANTHER" id="PTHR15955:SF10">
    <property type="entry name" value="DUF1115 DOMAIN PROTEIN (AFU_ORTHOLOGUE AFUA_5G14750)"/>
    <property type="match status" value="1"/>
</dbReference>
<dbReference type="InterPro" id="IPR010541">
    <property type="entry name" value="Prp3_C"/>
</dbReference>
<feature type="domain" description="Small nuclear ribonucleoprotein Prp3 C-terminal" evidence="1">
    <location>
        <begin position="195"/>
        <end position="270"/>
    </location>
</feature>
<dbReference type="InterPro" id="IPR059181">
    <property type="entry name" value="RWDD2A-B_C"/>
</dbReference>
<dbReference type="SUPFAM" id="SSF54495">
    <property type="entry name" value="UBC-like"/>
    <property type="match status" value="1"/>
</dbReference>
<dbReference type="PANTHER" id="PTHR15955">
    <property type="entry name" value="RWD DOMAIN CONTAINING PROTEIN 2"/>
    <property type="match status" value="1"/>
</dbReference>
<comment type="caution">
    <text evidence="2">The sequence shown here is derived from an EMBL/GenBank/DDBJ whole genome shotgun (WGS) entry which is preliminary data.</text>
</comment>
<dbReference type="VEuPathDB" id="FungiDB:P175DRAFT_0504613"/>